<keyword evidence="4" id="KW-1185">Reference proteome</keyword>
<name>A0A256LFK6_9LACO</name>
<sequence>MEVIDKRKKEKKWEVGDVMDYHNNGGKSNYGLIVGPTYGDEYYIAFFDKNGLSTDGFVHTVAIRGTSSVNELIRKISSDWDCVERVNAHLVVED</sequence>
<dbReference type="Proteomes" id="UP000215828">
    <property type="component" value="Unassembled WGS sequence"/>
</dbReference>
<reference evidence="3 4" key="3">
    <citation type="submission" date="2017-09" db="EMBL/GenBank/DDBJ databases">
        <title>Tripartite evolution among Lactobacillus johnsonii, Lactobacillus taiwanensis, Lactobacillus reuteri and their rodent host.</title>
        <authorList>
            <person name="Wang T."/>
            <person name="Knowles S."/>
            <person name="Cheng C."/>
        </authorList>
    </citation>
    <scope>NUCLEOTIDE SEQUENCE [LARGE SCALE GENOMIC DNA]</scope>
    <source>
        <strain evidence="2 3">609q</strain>
        <strain evidence="1 4">609u</strain>
    </source>
</reference>
<dbReference type="EMBL" id="NGNV01000011">
    <property type="protein sequence ID" value="OYR88423.1"/>
    <property type="molecule type" value="Genomic_DNA"/>
</dbReference>
<dbReference type="AlphaFoldDB" id="A0A256LFK6"/>
<accession>A0A256LFK6</accession>
<organism evidence="2 3">
    <name type="scientific">Lactobacillus taiwanensis</name>
    <dbReference type="NCBI Taxonomy" id="508451"/>
    <lineage>
        <taxon>Bacteria</taxon>
        <taxon>Bacillati</taxon>
        <taxon>Bacillota</taxon>
        <taxon>Bacilli</taxon>
        <taxon>Lactobacillales</taxon>
        <taxon>Lactobacillaceae</taxon>
        <taxon>Lactobacillus</taxon>
    </lineage>
</organism>
<comment type="caution">
    <text evidence="2">The sequence shown here is derived from an EMBL/GenBank/DDBJ whole genome shotgun (WGS) entry which is preliminary data.</text>
</comment>
<protein>
    <submittedName>
        <fullName evidence="2">Uncharacterized protein</fullName>
    </submittedName>
</protein>
<proteinExistence type="predicted"/>
<reference evidence="1 4" key="2">
    <citation type="submission" date="2017-05" db="EMBL/GenBank/DDBJ databases">
        <authorList>
            <person name="Lin X.B."/>
            <person name="Stothard P."/>
            <person name="Tasseva G."/>
            <person name="Walter J."/>
        </authorList>
    </citation>
    <scope>NUCLEOTIDE SEQUENCE [LARGE SCALE GENOMIC DNA]</scope>
    <source>
        <strain evidence="1 4">609u</strain>
    </source>
</reference>
<evidence type="ECO:0000313" key="1">
    <source>
        <dbReference type="EMBL" id="OYR88423.1"/>
    </source>
</evidence>
<evidence type="ECO:0000313" key="4">
    <source>
        <dbReference type="Proteomes" id="UP000216316"/>
    </source>
</evidence>
<dbReference type="EMBL" id="NGNX01000011">
    <property type="protein sequence ID" value="OYR92221.1"/>
    <property type="molecule type" value="Genomic_DNA"/>
</dbReference>
<dbReference type="RefSeq" id="WP_094496224.1">
    <property type="nucleotide sequence ID" value="NZ_NGNV01000011.1"/>
</dbReference>
<reference evidence="2 3" key="1">
    <citation type="submission" date="2017-04" db="EMBL/GenBank/DDBJ databases">
        <authorList>
            <person name="Afonso C.L."/>
            <person name="Miller P.J."/>
            <person name="Scott M.A."/>
            <person name="Spackman E."/>
            <person name="Goraichik I."/>
            <person name="Dimitrov K.M."/>
            <person name="Suarez D.L."/>
            <person name="Swayne D.E."/>
        </authorList>
    </citation>
    <scope>NUCLEOTIDE SEQUENCE [LARGE SCALE GENOMIC DNA]</scope>
    <source>
        <strain evidence="2 3">609q</strain>
    </source>
</reference>
<dbReference type="Proteomes" id="UP000216316">
    <property type="component" value="Unassembled WGS sequence"/>
</dbReference>
<gene>
    <name evidence="1" type="ORF">CBF53_03865</name>
    <name evidence="2" type="ORF">CBF70_04175</name>
</gene>
<evidence type="ECO:0000313" key="3">
    <source>
        <dbReference type="Proteomes" id="UP000215828"/>
    </source>
</evidence>
<evidence type="ECO:0000313" key="2">
    <source>
        <dbReference type="EMBL" id="OYR92221.1"/>
    </source>
</evidence>